<evidence type="ECO:0000259" key="6">
    <source>
        <dbReference type="PROSITE" id="PS51352"/>
    </source>
</evidence>
<dbReference type="PANTHER" id="PTHR42852:SF6">
    <property type="entry name" value="THIOL:DISULFIDE INTERCHANGE PROTEIN DSBE"/>
    <property type="match status" value="1"/>
</dbReference>
<dbReference type="EMBL" id="JBHUMA010000004">
    <property type="protein sequence ID" value="MFD2597673.1"/>
    <property type="molecule type" value="Genomic_DNA"/>
</dbReference>
<evidence type="ECO:0000313" key="8">
    <source>
        <dbReference type="Proteomes" id="UP001597393"/>
    </source>
</evidence>
<evidence type="ECO:0000256" key="1">
    <source>
        <dbReference type="ARBA" id="ARBA00004196"/>
    </source>
</evidence>
<reference evidence="8" key="1">
    <citation type="journal article" date="2019" name="Int. J. Syst. Evol. Microbiol.">
        <title>The Global Catalogue of Microorganisms (GCM) 10K type strain sequencing project: providing services to taxonomists for standard genome sequencing and annotation.</title>
        <authorList>
            <consortium name="The Broad Institute Genomics Platform"/>
            <consortium name="The Broad Institute Genome Sequencing Center for Infectious Disease"/>
            <person name="Wu L."/>
            <person name="Ma J."/>
        </authorList>
    </citation>
    <scope>NUCLEOTIDE SEQUENCE [LARGE SCALE GENOMIC DNA]</scope>
    <source>
        <strain evidence="8">KCTC 42248</strain>
    </source>
</reference>
<dbReference type="CDD" id="cd02966">
    <property type="entry name" value="TlpA_like_family"/>
    <property type="match status" value="1"/>
</dbReference>
<keyword evidence="4" id="KW-0676">Redox-active center</keyword>
<organism evidence="7 8">
    <name type="scientific">Sphingobacterium corticis</name>
    <dbReference type="NCBI Taxonomy" id="1812823"/>
    <lineage>
        <taxon>Bacteria</taxon>
        <taxon>Pseudomonadati</taxon>
        <taxon>Bacteroidota</taxon>
        <taxon>Sphingobacteriia</taxon>
        <taxon>Sphingobacteriales</taxon>
        <taxon>Sphingobacteriaceae</taxon>
        <taxon>Sphingobacterium</taxon>
    </lineage>
</organism>
<comment type="caution">
    <text evidence="7">The sequence shown here is derived from an EMBL/GenBank/DDBJ whole genome shotgun (WGS) entry which is preliminary data.</text>
</comment>
<dbReference type="InterPro" id="IPR050553">
    <property type="entry name" value="Thioredoxin_ResA/DsbE_sf"/>
</dbReference>
<feature type="signal peptide" evidence="5">
    <location>
        <begin position="1"/>
        <end position="20"/>
    </location>
</feature>
<evidence type="ECO:0000256" key="2">
    <source>
        <dbReference type="ARBA" id="ARBA00022748"/>
    </source>
</evidence>
<dbReference type="Gene3D" id="3.40.30.10">
    <property type="entry name" value="Glutaredoxin"/>
    <property type="match status" value="1"/>
</dbReference>
<comment type="subcellular location">
    <subcellularLocation>
        <location evidence="1">Cell envelope</location>
    </subcellularLocation>
</comment>
<keyword evidence="8" id="KW-1185">Reference proteome</keyword>
<evidence type="ECO:0000256" key="3">
    <source>
        <dbReference type="ARBA" id="ARBA00023157"/>
    </source>
</evidence>
<dbReference type="SUPFAM" id="SSF52833">
    <property type="entry name" value="Thioredoxin-like"/>
    <property type="match status" value="1"/>
</dbReference>
<dbReference type="Proteomes" id="UP001597393">
    <property type="component" value="Unassembled WGS sequence"/>
</dbReference>
<dbReference type="InterPro" id="IPR013766">
    <property type="entry name" value="Thioredoxin_domain"/>
</dbReference>
<dbReference type="PROSITE" id="PS51352">
    <property type="entry name" value="THIOREDOXIN_2"/>
    <property type="match status" value="1"/>
</dbReference>
<dbReference type="Pfam" id="PF00578">
    <property type="entry name" value="AhpC-TSA"/>
    <property type="match status" value="1"/>
</dbReference>
<evidence type="ECO:0000256" key="5">
    <source>
        <dbReference type="SAM" id="SignalP"/>
    </source>
</evidence>
<feature type="domain" description="Thioredoxin" evidence="6">
    <location>
        <begin position="28"/>
        <end position="177"/>
    </location>
</feature>
<keyword evidence="5" id="KW-0732">Signal</keyword>
<keyword evidence="2" id="KW-0201">Cytochrome c-type biogenesis</keyword>
<dbReference type="RefSeq" id="WP_380866981.1">
    <property type="nucleotide sequence ID" value="NZ_JBHUMA010000004.1"/>
</dbReference>
<protein>
    <submittedName>
        <fullName evidence="7">TlpA disulfide reductase family protein</fullName>
    </submittedName>
</protein>
<name>A0ABW5NGJ6_9SPHI</name>
<evidence type="ECO:0000256" key="4">
    <source>
        <dbReference type="ARBA" id="ARBA00023284"/>
    </source>
</evidence>
<accession>A0ABW5NGJ6</accession>
<feature type="chain" id="PRO_5046519625" evidence="5">
    <location>
        <begin position="21"/>
        <end position="374"/>
    </location>
</feature>
<sequence>MQFKNLLSPILCMLSFAALSQDLTHRSLSISEPAPALSVEHWIKGDSIKRFEKGHVYVLEFWATWCAPCIAAMPHMSKLASEYKGKVTFIGVNVYEGTGTTLTDIKQFVDEMGGKMNFNVAIDEDKKMVENWIEGTKEADSGIPRTFVVDGEGRLAWIGHPSKLDAVLGDIVEGSWDLEGFSVQRKEMIRLDSLTSNAYREIRNSKYDSHKQKHIPIYGTPELRLQCIDRLVAGEPMLENSSTIVRYKLETLLDINQTQALVYGTQMLDRANDYLSYKAILLAVSVISEKSRLQPEIYILGAKAYEGMIAQIAYPELVELPDMYNEMAYWYWLGADHTKAVISQEKVIDLLKSGQYPSELDPELMKDELTKFQN</sequence>
<dbReference type="InterPro" id="IPR000866">
    <property type="entry name" value="AhpC/TSA"/>
</dbReference>
<keyword evidence="3" id="KW-1015">Disulfide bond</keyword>
<proteinExistence type="predicted"/>
<dbReference type="PANTHER" id="PTHR42852">
    <property type="entry name" value="THIOL:DISULFIDE INTERCHANGE PROTEIN DSBE"/>
    <property type="match status" value="1"/>
</dbReference>
<gene>
    <name evidence="7" type="ORF">ACFSQ3_01820</name>
</gene>
<evidence type="ECO:0000313" key="7">
    <source>
        <dbReference type="EMBL" id="MFD2597673.1"/>
    </source>
</evidence>
<dbReference type="InterPro" id="IPR036249">
    <property type="entry name" value="Thioredoxin-like_sf"/>
</dbReference>